<keyword evidence="2" id="KW-1185">Reference proteome</keyword>
<organismHost>
    <name type="scientific">Pseudomonas chlororaphis</name>
    <dbReference type="NCBI Taxonomy" id="587753"/>
</organismHost>
<organism evidence="1 2">
    <name type="scientific">Pseudomonas phage 201phi2-1</name>
    <name type="common">Pseudomonas chlororaphis phage 201phi2-1</name>
    <dbReference type="NCBI Taxonomy" id="198110"/>
    <lineage>
        <taxon>Viruses</taxon>
        <taxon>Duplodnaviria</taxon>
        <taxon>Heunggongvirae</taxon>
        <taxon>Uroviricota</taxon>
        <taxon>Caudoviricetes</taxon>
        <taxon>Chimalliviridae</taxon>
        <taxon>Serwervirus</taxon>
        <taxon>Serwervirus 201phi21</taxon>
    </lineage>
</organism>
<sequence length="345" mass="39223">MTELYGRHPALTDDIKHIVTPGQLPRHLNTSFNNNNGFSSEMKFINSSGWDLLILTADGLRLHSPVGSGKSDGNCYFMVRYKLGGYVDLDVSWRAENEPLVRQQLEEIERLVSAYRQDPLTGRPTYQEAVIDFHYRVECIELDHYKHGVWIPVLGIHLFLSNGRDALCKHYGRSMYTEVIAFNNDFANQEEVSQATGCGVVYFVSNPTEKDPIIISNRHFSGVVLPTYDPGQKPGVHIYNVGQRNDTTNKQLTDIVFIPVIEFAKNGIYRSKEELEAALDNFARNMKNQKDTVEYKELLENIRQTFPEFYKRYEVPRKPFDLTTFMTDVVAGIAAASKVKSVIGG</sequence>
<reference evidence="1 2" key="1">
    <citation type="journal article" date="2008" name="Virology">
        <title>Characterization of Pseudomonas chlororaphis myovirus 201varphi2-1 via genomic sequencing, mass spectrometry, and electron microscopy.</title>
        <authorList>
            <person name="Thomas J.A."/>
            <person name="Rolando M.R."/>
            <person name="Carroll C.A."/>
            <person name="Shen P.S."/>
            <person name="Belnap D.M."/>
            <person name="Weintraub S.T."/>
            <person name="Serwer P."/>
            <person name="Hardies S.C."/>
        </authorList>
    </citation>
    <scope>NUCLEOTIDE SEQUENCE</scope>
</reference>
<accession>B3FJ64</accession>
<protein>
    <submittedName>
        <fullName evidence="1">Uncharacterized protein</fullName>
    </submittedName>
</protein>
<evidence type="ECO:0000313" key="1">
    <source>
        <dbReference type="EMBL" id="ABY63031.1"/>
    </source>
</evidence>
<evidence type="ECO:0000313" key="2">
    <source>
        <dbReference type="Proteomes" id="UP000002421"/>
    </source>
</evidence>
<dbReference type="Proteomes" id="UP000002421">
    <property type="component" value="Segment"/>
</dbReference>
<dbReference type="RefSeq" id="YP_001956925.1">
    <property type="nucleotide sequence ID" value="NC_010821.1"/>
</dbReference>
<name>B3FJ64_BP201</name>
<gene>
    <name evidence="1" type="ORF">201phi2-1p202</name>
</gene>
<dbReference type="EMBL" id="EU197055">
    <property type="protein sequence ID" value="ABY63031.1"/>
    <property type="molecule type" value="Genomic_DNA"/>
</dbReference>
<dbReference type="KEGG" id="vg:6372486"/>
<proteinExistence type="predicted"/>